<evidence type="ECO:0000313" key="2">
    <source>
        <dbReference type="Proteomes" id="UP001165960"/>
    </source>
</evidence>
<evidence type="ECO:0000313" key="1">
    <source>
        <dbReference type="EMBL" id="KAJ9074621.1"/>
    </source>
</evidence>
<proteinExistence type="predicted"/>
<dbReference type="Proteomes" id="UP001165960">
    <property type="component" value="Unassembled WGS sequence"/>
</dbReference>
<comment type="caution">
    <text evidence="1">The sequence shown here is derived from an EMBL/GenBank/DDBJ whole genome shotgun (WGS) entry which is preliminary data.</text>
</comment>
<accession>A0ACC2TJT2</accession>
<protein>
    <submittedName>
        <fullName evidence="1">Uncharacterized protein</fullName>
    </submittedName>
</protein>
<organism evidence="1 2">
    <name type="scientific">Entomophthora muscae</name>
    <dbReference type="NCBI Taxonomy" id="34485"/>
    <lineage>
        <taxon>Eukaryota</taxon>
        <taxon>Fungi</taxon>
        <taxon>Fungi incertae sedis</taxon>
        <taxon>Zoopagomycota</taxon>
        <taxon>Entomophthoromycotina</taxon>
        <taxon>Entomophthoromycetes</taxon>
        <taxon>Entomophthorales</taxon>
        <taxon>Entomophthoraceae</taxon>
        <taxon>Entomophthora</taxon>
    </lineage>
</organism>
<sequence>MIGLLAVVIRVVAGQVLSEHDASPDYNVCGAKFPTNATYSGIVSMFRHDLTL</sequence>
<gene>
    <name evidence="1" type="ORF">DSO57_1004423</name>
</gene>
<dbReference type="EMBL" id="QTSX02002851">
    <property type="protein sequence ID" value="KAJ9074621.1"/>
    <property type="molecule type" value="Genomic_DNA"/>
</dbReference>
<reference evidence="1" key="1">
    <citation type="submission" date="2022-04" db="EMBL/GenBank/DDBJ databases">
        <title>Genome of the entomopathogenic fungus Entomophthora muscae.</title>
        <authorList>
            <person name="Elya C."/>
            <person name="Lovett B.R."/>
            <person name="Lee E."/>
            <person name="Macias A.M."/>
            <person name="Hajek A.E."/>
            <person name="De Bivort B.L."/>
            <person name="Kasson M.T."/>
            <person name="De Fine Licht H.H."/>
            <person name="Stajich J.E."/>
        </authorList>
    </citation>
    <scope>NUCLEOTIDE SEQUENCE</scope>
    <source>
        <strain evidence="1">Berkeley</strain>
    </source>
</reference>
<name>A0ACC2TJT2_9FUNG</name>
<keyword evidence="2" id="KW-1185">Reference proteome</keyword>